<feature type="region of interest" description="Disordered" evidence="1">
    <location>
        <begin position="819"/>
        <end position="848"/>
    </location>
</feature>
<evidence type="ECO:0000256" key="1">
    <source>
        <dbReference type="SAM" id="MobiDB-lite"/>
    </source>
</evidence>
<evidence type="ECO:0000313" key="4">
    <source>
        <dbReference type="Proteomes" id="UP000683360"/>
    </source>
</evidence>
<dbReference type="PANTHER" id="PTHR15607:SF18">
    <property type="entry name" value="SYNAPTONEMAL COMPLEX PROTEIN 2-LIKE ISOFORM X1"/>
    <property type="match status" value="1"/>
</dbReference>
<dbReference type="InterPro" id="IPR024835">
    <property type="entry name" value="SYCP2-like"/>
</dbReference>
<feature type="region of interest" description="Disordered" evidence="1">
    <location>
        <begin position="1196"/>
        <end position="1217"/>
    </location>
</feature>
<dbReference type="OrthoDB" id="10256849at2759"/>
<reference evidence="3" key="1">
    <citation type="submission" date="2021-03" db="EMBL/GenBank/DDBJ databases">
        <authorList>
            <person name="Bekaert M."/>
        </authorList>
    </citation>
    <scope>NUCLEOTIDE SEQUENCE</scope>
</reference>
<feature type="compositionally biased region" description="Basic and acidic residues" evidence="1">
    <location>
        <begin position="898"/>
        <end position="909"/>
    </location>
</feature>
<feature type="compositionally biased region" description="Low complexity" evidence="1">
    <location>
        <begin position="437"/>
        <end position="447"/>
    </location>
</feature>
<organism evidence="3 4">
    <name type="scientific">Mytilus edulis</name>
    <name type="common">Blue mussel</name>
    <dbReference type="NCBI Taxonomy" id="6550"/>
    <lineage>
        <taxon>Eukaryota</taxon>
        <taxon>Metazoa</taxon>
        <taxon>Spiralia</taxon>
        <taxon>Lophotrochozoa</taxon>
        <taxon>Mollusca</taxon>
        <taxon>Bivalvia</taxon>
        <taxon>Autobranchia</taxon>
        <taxon>Pteriomorphia</taxon>
        <taxon>Mytilida</taxon>
        <taxon>Mytiloidea</taxon>
        <taxon>Mytilidae</taxon>
        <taxon>Mytilinae</taxon>
        <taxon>Mytilus</taxon>
    </lineage>
</organism>
<feature type="region of interest" description="Disordered" evidence="1">
    <location>
        <begin position="756"/>
        <end position="800"/>
    </location>
</feature>
<feature type="compositionally biased region" description="Acidic residues" evidence="1">
    <location>
        <begin position="1205"/>
        <end position="1214"/>
    </location>
</feature>
<name>A0A8S3R714_MYTED</name>
<proteinExistence type="predicted"/>
<evidence type="ECO:0000259" key="2">
    <source>
        <dbReference type="Pfam" id="PF18584"/>
    </source>
</evidence>
<feature type="region of interest" description="Disordered" evidence="1">
    <location>
        <begin position="553"/>
        <end position="576"/>
    </location>
</feature>
<feature type="compositionally biased region" description="Basic residues" evidence="1">
    <location>
        <begin position="763"/>
        <end position="785"/>
    </location>
</feature>
<dbReference type="Proteomes" id="UP000683360">
    <property type="component" value="Unassembled WGS sequence"/>
</dbReference>
<gene>
    <name evidence="3" type="ORF">MEDL_18290</name>
</gene>
<dbReference type="EMBL" id="CAJPWZ010000931">
    <property type="protein sequence ID" value="CAG2203874.1"/>
    <property type="molecule type" value="Genomic_DNA"/>
</dbReference>
<feature type="region of interest" description="Disordered" evidence="1">
    <location>
        <begin position="1329"/>
        <end position="1350"/>
    </location>
</feature>
<evidence type="ECO:0000313" key="3">
    <source>
        <dbReference type="EMBL" id="CAG2203874.1"/>
    </source>
</evidence>
<feature type="region of interest" description="Disordered" evidence="1">
    <location>
        <begin position="883"/>
        <end position="916"/>
    </location>
</feature>
<accession>A0A8S3R714</accession>
<dbReference type="InterPro" id="IPR040560">
    <property type="entry name" value="SYCP2_SLD"/>
</dbReference>
<dbReference type="Pfam" id="PF18584">
    <property type="entry name" value="SYCP2_SLD"/>
    <property type="match status" value="1"/>
</dbReference>
<protein>
    <submittedName>
        <fullName evidence="3">SYCP2</fullName>
    </submittedName>
</protein>
<feature type="region of interest" description="Disordered" evidence="1">
    <location>
        <begin position="1072"/>
        <end position="1142"/>
    </location>
</feature>
<keyword evidence="4" id="KW-1185">Reference proteome</keyword>
<dbReference type="PANTHER" id="PTHR15607">
    <property type="entry name" value="SYNAPTONEMAL COMPLEX PROTEIN-RELATED"/>
    <property type="match status" value="1"/>
</dbReference>
<comment type="caution">
    <text evidence="3">The sequence shown here is derived from an EMBL/GenBank/DDBJ whole genome shotgun (WGS) entry which is preliminary data.</text>
</comment>
<feature type="compositionally biased region" description="Basic and acidic residues" evidence="1">
    <location>
        <begin position="1092"/>
        <end position="1131"/>
    </location>
</feature>
<feature type="region of interest" description="Disordered" evidence="1">
    <location>
        <begin position="422"/>
        <end position="453"/>
    </location>
</feature>
<feature type="domain" description="Synaptonemal complex protein 2 Spt16M-like" evidence="2">
    <location>
        <begin position="208"/>
        <end position="329"/>
    </location>
</feature>
<sequence>MLKEIVDLKNWVDSDDVICSDLNTKTAVCKVQEAVQYLKQECKTEKSDEMYMLMEQFFDAINILSESSAEAKASLVQTFCQLYLDSLLQNEAADFRHRLEILRSLNVLLEDAPCSVKEALLSSQFIKPSLKKLSTLLNEIGDYEFQVCISECLFRIIPKKMRDQTISIVFKNQARRKDFLAIRDNEFETDCRIFLNKLNASLKKSNRVFSVPCNKAWLGDKELHKPDDPNYETFWVDFNAGSERLTVFCGSYNSSEMSSEDMWETLTVWKDDVQSFNVKKIKEVKVVNILFSKMVSDIYPSQQDVSGRSVRLQFDADCHVENALESTFGSDRTIQKVSSASTPLVINKDESSQELQDEEIPCTPVSSVYRRKVSVPDVSMPILLSPTGSISSKISEPVSAIRINFSKTPSAYTSKSKEEKVFQTPTVPANKPKQRVKTPVVTVTPPSKSKKKTSTVQTAEVVGKRMNIALKDDKTLASNNRKSSLPELPIQSSNVDVESIPDSCPVEDGKSVSLETSQDVDARIGMSVQSVEEKDDEKYPLSSNEVVEIHTTHDEETSINSDEHINKKNTKKETQKELKQGFNLSVSKPEKTEYDTIYQVMNNEELHIDDTDDFQVLESFHEAQKRSTKNKTKNAVLLKEESQKIQTNKNKEKLLKLEHCEEKLSDIETNISIINNVQDKKSKINGKCRAADNQTKLEMTDNNYDTKKVEEKITVNAVTKEKGNDLVSPKPITINLDIDETESNFDHYDEIQVQESFPEPIKKSTKNKGKCQKKQKNSNKHKLLKDKHEQRDESDCDIYSNSGKENIDVNVIEIVTSKTKGTKKGGKEPKASSKQKKTRKVESKDGLSEAFEHATNSFVSVDLEDCLEKKNNELYEEIIESKNGEKASSKNKRIKSLLGKDPDLNKDLETSSSKLRHNRSRDNLTCFTSKDNSFTAEQLHSSWNEELPFSAPDIKKQAKYNKEETFNLPEMEEFDDDNMVHIEINDSTAVVKNNTLLNKFEEYDDYELVIEDGNKFPKQVEFVMPEKYKVLCNSNKKCKQIEKIESPDFEFSDQDDAVPCLVNKIEQDKPKLTSVDKTVKEPKGNKNRKKSGKDSHDSSDIGTKDTIKREQSKQKKKGIQKEKLNRKKSIDPEIIIEDEESDNDLKANSSYKFTCRKLPKCTVFEDSGINVDDETLKVTIPDSLTVDLPSNNEVEAKRQELNVEISDDDDDDDDERHKCKITPSVSKLYVAEKLHEDVEKDDSPVPSHILIENTNEVTKVRDTVNNRKVPISGKARTDRMSKIGKYALRKRNKEKLKEAFKVSDTEDEIYSTQSSNIDRVNEQLQLTPDNITSYTPSPDEITSYTPNNKDQSTTFEILENKDKTVSLFDKPKQYGPNKRKSDCAITQNRKFFHSNSLSQTKNSRHYTTTTVQKIDSSSCFGFESPRDDHRTDKSQNSKRSLLLLMSYSQSDTLLPCEKGDAGSDPYDFEAECNRQKGFKTSKVFRKKGVQNQNNNQ</sequence>